<dbReference type="PANTHER" id="PTHR48051:SF1">
    <property type="entry name" value="RAS SUPPRESSOR PROTEIN 1"/>
    <property type="match status" value="1"/>
</dbReference>
<dbReference type="InterPro" id="IPR003591">
    <property type="entry name" value="Leu-rich_rpt_typical-subtyp"/>
</dbReference>
<dbReference type="InterPro" id="IPR032675">
    <property type="entry name" value="LRR_dom_sf"/>
</dbReference>
<keyword evidence="5" id="KW-1185">Reference proteome</keyword>
<dbReference type="GO" id="GO:0005737">
    <property type="term" value="C:cytoplasm"/>
    <property type="evidence" value="ECO:0007669"/>
    <property type="project" value="TreeGrafter"/>
</dbReference>
<dbReference type="SUPFAM" id="SSF52058">
    <property type="entry name" value="L domain-like"/>
    <property type="match status" value="1"/>
</dbReference>
<dbReference type="EMBL" id="JANBUM010000164">
    <property type="protein sequence ID" value="KAJ2782779.1"/>
    <property type="molecule type" value="Genomic_DNA"/>
</dbReference>
<name>A0A9W8HJJ0_9FUNG</name>
<evidence type="ECO:0000313" key="4">
    <source>
        <dbReference type="EMBL" id="KAJ2782779.1"/>
    </source>
</evidence>
<evidence type="ECO:0000313" key="5">
    <source>
        <dbReference type="Proteomes" id="UP001140172"/>
    </source>
</evidence>
<dbReference type="Gene3D" id="3.80.10.10">
    <property type="entry name" value="Ribonuclease Inhibitor"/>
    <property type="match status" value="1"/>
</dbReference>
<feature type="region of interest" description="Disordered" evidence="3">
    <location>
        <begin position="57"/>
        <end position="78"/>
    </location>
</feature>
<keyword evidence="2" id="KW-0677">Repeat</keyword>
<organism evidence="4 5">
    <name type="scientific">Coemansia interrupta</name>
    <dbReference type="NCBI Taxonomy" id="1126814"/>
    <lineage>
        <taxon>Eukaryota</taxon>
        <taxon>Fungi</taxon>
        <taxon>Fungi incertae sedis</taxon>
        <taxon>Zoopagomycota</taxon>
        <taxon>Kickxellomycotina</taxon>
        <taxon>Kickxellomycetes</taxon>
        <taxon>Kickxellales</taxon>
        <taxon>Kickxellaceae</taxon>
        <taxon>Coemansia</taxon>
    </lineage>
</organism>
<dbReference type="PANTHER" id="PTHR48051">
    <property type="match status" value="1"/>
</dbReference>
<protein>
    <submittedName>
        <fullName evidence="4">Uncharacterized protein</fullName>
    </submittedName>
</protein>
<keyword evidence="1" id="KW-0433">Leucine-rich repeat</keyword>
<dbReference type="AlphaFoldDB" id="A0A9W8HJJ0"/>
<evidence type="ECO:0000256" key="3">
    <source>
        <dbReference type="SAM" id="MobiDB-lite"/>
    </source>
</evidence>
<accession>A0A9W8HJJ0</accession>
<comment type="caution">
    <text evidence="4">The sequence shown here is derived from an EMBL/GenBank/DDBJ whole genome shotgun (WGS) entry which is preliminary data.</text>
</comment>
<evidence type="ECO:0000256" key="1">
    <source>
        <dbReference type="ARBA" id="ARBA00022614"/>
    </source>
</evidence>
<sequence length="345" mass="39298">MQADNRAEKAELRRVMWSPYPDNHLTLWALPPQPHHQPTHLDSRTELRSKQQRLQRWRISRDFKPQNKDKPQPPGSRANTAEVLATHRLSFANQSVVRLTIPVPSVEHFAKLVELRMPQNKLRKLPRALFMMTQLEILNLENNLLDEHSAEDAWWPELRHLRVLFLANNGFARLPQTLGAMERLFYLDVSDCTRLDCLPAELLASKSIGTLAANRCALDLADRFTAHRNPPPALALSKGAPRLVDLCVQSVYLATRPPGSERMLEEMRRNPDDFFVARLLLRALDNAAALHTCSVCGHPVFCPGRAILRPAGDWALPFMWQCCSQRCCDRAKTLDIPRGSLLNKP</sequence>
<feature type="compositionally biased region" description="Basic and acidic residues" evidence="3">
    <location>
        <begin position="59"/>
        <end position="71"/>
    </location>
</feature>
<gene>
    <name evidence="4" type="ORF">GGI15_002799</name>
</gene>
<evidence type="ECO:0000256" key="2">
    <source>
        <dbReference type="ARBA" id="ARBA00022737"/>
    </source>
</evidence>
<dbReference type="InterPro" id="IPR050216">
    <property type="entry name" value="LRR_domain-containing"/>
</dbReference>
<dbReference type="OrthoDB" id="1394818at2759"/>
<reference evidence="4" key="1">
    <citation type="submission" date="2022-07" db="EMBL/GenBank/DDBJ databases">
        <title>Phylogenomic reconstructions and comparative analyses of Kickxellomycotina fungi.</title>
        <authorList>
            <person name="Reynolds N.K."/>
            <person name="Stajich J.E."/>
            <person name="Barry K."/>
            <person name="Grigoriev I.V."/>
            <person name="Crous P."/>
            <person name="Smith M.E."/>
        </authorList>
    </citation>
    <scope>NUCLEOTIDE SEQUENCE</scope>
    <source>
        <strain evidence="4">BCRC 34489</strain>
    </source>
</reference>
<dbReference type="SMART" id="SM00369">
    <property type="entry name" value="LRR_TYP"/>
    <property type="match status" value="2"/>
</dbReference>
<dbReference type="Proteomes" id="UP001140172">
    <property type="component" value="Unassembled WGS sequence"/>
</dbReference>
<proteinExistence type="predicted"/>